<dbReference type="STRING" id="1262450.S3CFA4"/>
<dbReference type="OMA" id="LFADVHY"/>
<dbReference type="eggNOG" id="ENOG502QQEE">
    <property type="taxonomic scope" value="Eukaryota"/>
</dbReference>
<feature type="region of interest" description="Disordered" evidence="1">
    <location>
        <begin position="143"/>
        <end position="171"/>
    </location>
</feature>
<dbReference type="AlphaFoldDB" id="S3CFA4"/>
<feature type="region of interest" description="Disordered" evidence="1">
    <location>
        <begin position="189"/>
        <end position="482"/>
    </location>
</feature>
<evidence type="ECO:0000313" key="3">
    <source>
        <dbReference type="Proteomes" id="UP000016923"/>
    </source>
</evidence>
<dbReference type="Proteomes" id="UP000016923">
    <property type="component" value="Unassembled WGS sequence"/>
</dbReference>
<sequence length="482" mass="51143">MAARPGEENVATLFADVHYFYGPETATPPHHRFNKGSYVYLFENAHEGRARIEVANNPGTEHQDAFDGFLDHTNVKYSYKHSCMVSLTVNNVPNMDEWHLPTYDPSNQQIYHYKLESVDIYFWTHLDALQFVNGVRRVLPPSQVDVQDEPPVPAPPPPPPQQRQVQQVHANSTANMSSVVQKLESVALNGGSSGSSGGVAPPPAGIPTFAAPPMSTVSEDAGSHAASPHTQSPPPGVKPAPQPSQQAFAAPFAYNPAAPPAPETIRPREKTPPPEDAPAQHPLHQTLYQDAATPFSPGLVVPAGLGPLSPGIPPPQFQAPPGAPSFPAPPAYTSNPPTPAGLPQQFQQFPVAPQQQLPQHVHPGISRATTMPVAGSAPSPFNPAATFGSFSPPPATGSAPPPSAAPGSSYSNTSVPTTSAAATAGPGANPYAVHQQHYQPQAGEGHNKYQPKQDPRGKLEETAGRLEKGMTGMLKKFEKRFG</sequence>
<proteinExistence type="predicted"/>
<evidence type="ECO:0000313" key="2">
    <source>
        <dbReference type="EMBL" id="EPE10786.1"/>
    </source>
</evidence>
<dbReference type="OrthoDB" id="5408296at2759"/>
<evidence type="ECO:0000256" key="1">
    <source>
        <dbReference type="SAM" id="MobiDB-lite"/>
    </source>
</evidence>
<feature type="compositionally biased region" description="Pro residues" evidence="1">
    <location>
        <begin position="391"/>
        <end position="404"/>
    </location>
</feature>
<dbReference type="HOGENOM" id="CLU_032402_1_0_1"/>
<dbReference type="EMBL" id="KE148146">
    <property type="protein sequence ID" value="EPE10786.1"/>
    <property type="molecule type" value="Genomic_DNA"/>
</dbReference>
<feature type="compositionally biased region" description="Pro residues" evidence="1">
    <location>
        <begin position="150"/>
        <end position="161"/>
    </location>
</feature>
<feature type="compositionally biased region" description="Low complexity" evidence="1">
    <location>
        <begin position="405"/>
        <end position="430"/>
    </location>
</feature>
<feature type="compositionally biased region" description="Low complexity" evidence="1">
    <location>
        <begin position="243"/>
        <end position="256"/>
    </location>
</feature>
<name>S3CFA4_OPHP1</name>
<reference evidence="2 3" key="1">
    <citation type="journal article" date="2013" name="BMC Genomics">
        <title>The genome and transcriptome of the pine saprophyte Ophiostoma piceae, and a comparison with the bark beetle-associated pine pathogen Grosmannia clavigera.</title>
        <authorList>
            <person name="Haridas S."/>
            <person name="Wang Y."/>
            <person name="Lim L."/>
            <person name="Massoumi Alamouti S."/>
            <person name="Jackman S."/>
            <person name="Docking R."/>
            <person name="Robertson G."/>
            <person name="Birol I."/>
            <person name="Bohlmann J."/>
            <person name="Breuil C."/>
        </authorList>
    </citation>
    <scope>NUCLEOTIDE SEQUENCE [LARGE SCALE GENOMIC DNA]</scope>
    <source>
        <strain evidence="2 3">UAMH 11346</strain>
    </source>
</reference>
<dbReference type="VEuPathDB" id="FungiDB:F503_05881"/>
<feature type="compositionally biased region" description="Pro residues" evidence="1">
    <location>
        <begin position="310"/>
        <end position="340"/>
    </location>
</feature>
<feature type="compositionally biased region" description="Pro residues" evidence="1">
    <location>
        <begin position="231"/>
        <end position="242"/>
    </location>
</feature>
<organism evidence="2 3">
    <name type="scientific">Ophiostoma piceae (strain UAMH 11346)</name>
    <name type="common">Sap stain fungus</name>
    <dbReference type="NCBI Taxonomy" id="1262450"/>
    <lineage>
        <taxon>Eukaryota</taxon>
        <taxon>Fungi</taxon>
        <taxon>Dikarya</taxon>
        <taxon>Ascomycota</taxon>
        <taxon>Pezizomycotina</taxon>
        <taxon>Sordariomycetes</taxon>
        <taxon>Sordariomycetidae</taxon>
        <taxon>Ophiostomatales</taxon>
        <taxon>Ophiostomataceae</taxon>
        <taxon>Ophiostoma</taxon>
    </lineage>
</organism>
<keyword evidence="3" id="KW-1185">Reference proteome</keyword>
<feature type="compositionally biased region" description="Basic and acidic residues" evidence="1">
    <location>
        <begin position="445"/>
        <end position="468"/>
    </location>
</feature>
<gene>
    <name evidence="2" type="ORF">F503_05881</name>
</gene>
<accession>S3CFA4</accession>
<protein>
    <submittedName>
        <fullName evidence="2">Rna recognition motif-containing protein</fullName>
    </submittedName>
</protein>
<feature type="compositionally biased region" description="Low complexity" evidence="1">
    <location>
        <begin position="342"/>
        <end position="359"/>
    </location>
</feature>